<feature type="transmembrane region" description="Helical" evidence="11">
    <location>
        <begin position="288"/>
        <end position="311"/>
    </location>
</feature>
<feature type="transmembrane region" description="Helical" evidence="11">
    <location>
        <begin position="212"/>
        <end position="233"/>
    </location>
</feature>
<feature type="domain" description="G-protein coupled receptors family 1 profile" evidence="12">
    <location>
        <begin position="59"/>
        <end position="308"/>
    </location>
</feature>
<dbReference type="SUPFAM" id="SSF81321">
    <property type="entry name" value="Family A G protein-coupled receptor-like"/>
    <property type="match status" value="1"/>
</dbReference>
<evidence type="ECO:0000256" key="7">
    <source>
        <dbReference type="ARBA" id="ARBA00023157"/>
    </source>
</evidence>
<reference evidence="13" key="1">
    <citation type="journal article" date="2023" name="DNA Res.">
        <title>Chromosome-level genome assembly of Phrynocephalus forsythii using third-generation DNA sequencing and Hi-C analysis.</title>
        <authorList>
            <person name="Qi Y."/>
            <person name="Zhao W."/>
            <person name="Zhao Y."/>
            <person name="Niu C."/>
            <person name="Cao S."/>
            <person name="Zhang Y."/>
        </authorList>
    </citation>
    <scope>NUCLEOTIDE SEQUENCE</scope>
    <source>
        <tissue evidence="13">Muscle</tissue>
    </source>
</reference>
<dbReference type="PRINTS" id="PR00657">
    <property type="entry name" value="CCCHEMOKINER"/>
</dbReference>
<dbReference type="PANTHER" id="PTHR10489:SF686">
    <property type="entry name" value="C-C CHEMOKINE RECEPTOR TYPE 5"/>
    <property type="match status" value="1"/>
</dbReference>
<dbReference type="InterPro" id="IPR000276">
    <property type="entry name" value="GPCR_Rhodpsn"/>
</dbReference>
<keyword evidence="3 10" id="KW-0812">Transmembrane</keyword>
<dbReference type="Gene3D" id="1.20.1070.10">
    <property type="entry name" value="Rhodopsin 7-helix transmembrane proteins"/>
    <property type="match status" value="1"/>
</dbReference>
<evidence type="ECO:0000259" key="12">
    <source>
        <dbReference type="PROSITE" id="PS50262"/>
    </source>
</evidence>
<dbReference type="InterPro" id="IPR000355">
    <property type="entry name" value="Chemokine_rcpt"/>
</dbReference>
<dbReference type="FunFam" id="1.20.1070.10:FF:000026">
    <property type="entry name" value="C-C chemokine receptor type 5"/>
    <property type="match status" value="1"/>
</dbReference>
<keyword evidence="14" id="KW-1185">Reference proteome</keyword>
<dbReference type="PROSITE" id="PS00237">
    <property type="entry name" value="G_PROTEIN_RECEP_F1_1"/>
    <property type="match status" value="1"/>
</dbReference>
<keyword evidence="4 11" id="KW-1133">Transmembrane helix</keyword>
<dbReference type="InterPro" id="IPR050119">
    <property type="entry name" value="CCR1-9-like"/>
</dbReference>
<dbReference type="GO" id="GO:0005737">
    <property type="term" value="C:cytoplasm"/>
    <property type="evidence" value="ECO:0007669"/>
    <property type="project" value="TreeGrafter"/>
</dbReference>
<dbReference type="GO" id="GO:0019957">
    <property type="term" value="F:C-C chemokine binding"/>
    <property type="evidence" value="ECO:0007669"/>
    <property type="project" value="TreeGrafter"/>
</dbReference>
<dbReference type="GO" id="GO:0019722">
    <property type="term" value="P:calcium-mediated signaling"/>
    <property type="evidence" value="ECO:0007669"/>
    <property type="project" value="TreeGrafter"/>
</dbReference>
<dbReference type="PANTHER" id="PTHR10489">
    <property type="entry name" value="CELL ADHESION MOLECULE"/>
    <property type="match status" value="1"/>
</dbReference>
<keyword evidence="2" id="KW-1003">Cell membrane</keyword>
<comment type="similarity">
    <text evidence="10">Belongs to the G-protein coupled receptor 1 family.</text>
</comment>
<keyword evidence="9 10" id="KW-0807">Transducer</keyword>
<keyword evidence="7" id="KW-1015">Disulfide bond</keyword>
<evidence type="ECO:0000256" key="1">
    <source>
        <dbReference type="ARBA" id="ARBA00004651"/>
    </source>
</evidence>
<dbReference type="InterPro" id="IPR017452">
    <property type="entry name" value="GPCR_Rhodpsn_7TM"/>
</dbReference>
<dbReference type="PROSITE" id="PS50262">
    <property type="entry name" value="G_PROTEIN_RECEP_F1_2"/>
    <property type="match status" value="1"/>
</dbReference>
<feature type="transmembrane region" description="Helical" evidence="11">
    <location>
        <begin position="80"/>
        <end position="99"/>
    </location>
</feature>
<organism evidence="13 14">
    <name type="scientific">Phrynocephalus forsythii</name>
    <dbReference type="NCBI Taxonomy" id="171643"/>
    <lineage>
        <taxon>Eukaryota</taxon>
        <taxon>Metazoa</taxon>
        <taxon>Chordata</taxon>
        <taxon>Craniata</taxon>
        <taxon>Vertebrata</taxon>
        <taxon>Euteleostomi</taxon>
        <taxon>Lepidosauria</taxon>
        <taxon>Squamata</taxon>
        <taxon>Bifurcata</taxon>
        <taxon>Unidentata</taxon>
        <taxon>Episquamata</taxon>
        <taxon>Toxicofera</taxon>
        <taxon>Iguania</taxon>
        <taxon>Acrodonta</taxon>
        <taxon>Agamidae</taxon>
        <taxon>Agaminae</taxon>
        <taxon>Phrynocephalus</taxon>
    </lineage>
</organism>
<dbReference type="OrthoDB" id="9876908at2759"/>
<evidence type="ECO:0000256" key="9">
    <source>
        <dbReference type="ARBA" id="ARBA00023224"/>
    </source>
</evidence>
<dbReference type="EMBL" id="JAPFRF010000009">
    <property type="protein sequence ID" value="KAJ7322573.1"/>
    <property type="molecule type" value="Genomic_DNA"/>
</dbReference>
<evidence type="ECO:0000256" key="8">
    <source>
        <dbReference type="ARBA" id="ARBA00023170"/>
    </source>
</evidence>
<dbReference type="InterPro" id="IPR002236">
    <property type="entry name" value="Chemokine_CCR1"/>
</dbReference>
<keyword evidence="5 10" id="KW-0297">G-protein coupled receptor</keyword>
<accession>A0A9Q0XPE5</accession>
<evidence type="ECO:0000256" key="10">
    <source>
        <dbReference type="RuleBase" id="RU000688"/>
    </source>
</evidence>
<gene>
    <name evidence="13" type="ORF">JRQ81_018860</name>
</gene>
<dbReference type="Proteomes" id="UP001142489">
    <property type="component" value="Unassembled WGS sequence"/>
</dbReference>
<dbReference type="GO" id="GO:0009897">
    <property type="term" value="C:external side of plasma membrane"/>
    <property type="evidence" value="ECO:0007669"/>
    <property type="project" value="TreeGrafter"/>
</dbReference>
<feature type="transmembrane region" description="Helical" evidence="11">
    <location>
        <begin position="48"/>
        <end position="68"/>
    </location>
</feature>
<feature type="transmembrane region" description="Helical" evidence="11">
    <location>
        <begin position="245"/>
        <end position="268"/>
    </location>
</feature>
<dbReference type="GO" id="GO:0007204">
    <property type="term" value="P:positive regulation of cytosolic calcium ion concentration"/>
    <property type="evidence" value="ECO:0007669"/>
    <property type="project" value="TreeGrafter"/>
</dbReference>
<evidence type="ECO:0000256" key="2">
    <source>
        <dbReference type="ARBA" id="ARBA00022475"/>
    </source>
</evidence>
<evidence type="ECO:0000256" key="3">
    <source>
        <dbReference type="ARBA" id="ARBA00022692"/>
    </source>
</evidence>
<dbReference type="GO" id="GO:0016493">
    <property type="term" value="F:C-C chemokine receptor activity"/>
    <property type="evidence" value="ECO:0007669"/>
    <property type="project" value="InterPro"/>
</dbReference>
<dbReference type="GO" id="GO:0006954">
    <property type="term" value="P:inflammatory response"/>
    <property type="evidence" value="ECO:0007669"/>
    <property type="project" value="InterPro"/>
</dbReference>
<feature type="transmembrane region" description="Helical" evidence="11">
    <location>
        <begin position="119"/>
        <end position="141"/>
    </location>
</feature>
<sequence length="359" mass="40708">MDISKSTTDAASAKDYTLDTTEFDYGNEPTPCESIPVQKFASHVLPPLYSFVFIFGLLGNALVVLIIIRYKKLKSMTDIYLLNLAISDLLFIALLPFWAYHAAHEWIFGNTLCKIFSGLHYVGFYGGCFFIILLTLDRYLAIVHAVFAMKARTVVYGLLTSVATWGVAILASVPGLVFNKSQRQDGRWTCSLHFSPETHAQWNQFMTLKMNLIGLVFPMLVMTVCYAQIINTLMRCRNEKKNKAVRLIFIIMIVYFVFWAPYNIVLLLQTFQTSFALSNCVGISNLDIAIQVTETLAMAHCCINPVIYALAGEKFRKHAYSFFQKQLSSYCRFLYSEPLERSSSTYSHSTGEQDFSVVL</sequence>
<comment type="subcellular location">
    <subcellularLocation>
        <location evidence="1">Cell membrane</location>
        <topology evidence="1">Multi-pass membrane protein</topology>
    </subcellularLocation>
</comment>
<proteinExistence type="inferred from homology"/>
<comment type="caution">
    <text evidence="13">The sequence shown here is derived from an EMBL/GenBank/DDBJ whole genome shotgun (WGS) entry which is preliminary data.</text>
</comment>
<dbReference type="GO" id="GO:0060326">
    <property type="term" value="P:cell chemotaxis"/>
    <property type="evidence" value="ECO:0007669"/>
    <property type="project" value="TreeGrafter"/>
</dbReference>
<dbReference type="PRINTS" id="PR01106">
    <property type="entry name" value="CHEMOKINER1"/>
</dbReference>
<dbReference type="PRINTS" id="PR00237">
    <property type="entry name" value="GPCRRHODOPSN"/>
</dbReference>
<dbReference type="GO" id="GO:0006955">
    <property type="term" value="P:immune response"/>
    <property type="evidence" value="ECO:0007669"/>
    <property type="project" value="InterPro"/>
</dbReference>
<dbReference type="GO" id="GO:0090026">
    <property type="term" value="P:positive regulation of monocyte chemotaxis"/>
    <property type="evidence" value="ECO:0007669"/>
    <property type="project" value="InterPro"/>
</dbReference>
<dbReference type="AlphaFoldDB" id="A0A9Q0XPE5"/>
<evidence type="ECO:0000256" key="5">
    <source>
        <dbReference type="ARBA" id="ARBA00023040"/>
    </source>
</evidence>
<evidence type="ECO:0000256" key="6">
    <source>
        <dbReference type="ARBA" id="ARBA00023136"/>
    </source>
</evidence>
<evidence type="ECO:0000256" key="4">
    <source>
        <dbReference type="ARBA" id="ARBA00022989"/>
    </source>
</evidence>
<dbReference type="SMART" id="SM01381">
    <property type="entry name" value="7TM_GPCR_Srsx"/>
    <property type="match status" value="1"/>
</dbReference>
<feature type="transmembrane region" description="Helical" evidence="11">
    <location>
        <begin position="153"/>
        <end position="178"/>
    </location>
</feature>
<keyword evidence="8 10" id="KW-0675">Receptor</keyword>
<evidence type="ECO:0000256" key="11">
    <source>
        <dbReference type="SAM" id="Phobius"/>
    </source>
</evidence>
<keyword evidence="6 11" id="KW-0472">Membrane</keyword>
<protein>
    <recommendedName>
        <fullName evidence="12">G-protein coupled receptors family 1 profile domain-containing protein</fullName>
    </recommendedName>
</protein>
<name>A0A9Q0XPE5_9SAUR</name>
<evidence type="ECO:0000313" key="13">
    <source>
        <dbReference type="EMBL" id="KAJ7322573.1"/>
    </source>
</evidence>
<dbReference type="Pfam" id="PF00001">
    <property type="entry name" value="7tm_1"/>
    <property type="match status" value="1"/>
</dbReference>
<evidence type="ECO:0000313" key="14">
    <source>
        <dbReference type="Proteomes" id="UP001142489"/>
    </source>
</evidence>